<dbReference type="GO" id="GO:0022857">
    <property type="term" value="F:transmembrane transporter activity"/>
    <property type="evidence" value="ECO:0007669"/>
    <property type="project" value="UniProtKB-UniRule"/>
</dbReference>
<sequence>MSPTTMSKRVTEMKILPAIVAMAVIVVASNIGVQFLVADGWLTWGAFTYPLAFLVTDVTNRLYGPDNARKVVLVGFVAGLACSLIGTQIVGEFGPLVTLRIALASGTAFLVAQLLDLAIFSKLRDRAWWVAPLTSSVIGSVVDTALFFTIAFAGFLAFPTTWGDVSWAQETTVVGPLWVGLGLADWGVKMAIALLALVPFRVITMNLHHGLRERG</sequence>
<evidence type="ECO:0000256" key="1">
    <source>
        <dbReference type="HAMAP-Rule" id="MF_02088"/>
    </source>
</evidence>
<keyword evidence="1" id="KW-1003">Cell membrane</keyword>
<feature type="transmembrane region" description="Helical" evidence="1">
    <location>
        <begin position="127"/>
        <end position="157"/>
    </location>
</feature>
<name>A0A1H7FFV6_9RHOB</name>
<keyword evidence="1" id="KW-0472">Membrane</keyword>
<keyword evidence="1" id="KW-1133">Transmembrane helix</keyword>
<proteinExistence type="inferred from homology"/>
<feature type="transmembrane region" description="Helical" evidence="1">
    <location>
        <begin position="71"/>
        <end position="91"/>
    </location>
</feature>
<feature type="transmembrane region" description="Helical" evidence="1">
    <location>
        <begin position="97"/>
        <end position="115"/>
    </location>
</feature>
<dbReference type="EMBL" id="FNZQ01000001">
    <property type="protein sequence ID" value="SEK22165.1"/>
    <property type="molecule type" value="Genomic_DNA"/>
</dbReference>
<dbReference type="HAMAP" id="MF_02088">
    <property type="entry name" value="Q_prec_transport"/>
    <property type="match status" value="1"/>
</dbReference>
<dbReference type="GO" id="GO:0005886">
    <property type="term" value="C:plasma membrane"/>
    <property type="evidence" value="ECO:0007669"/>
    <property type="project" value="UniProtKB-SubCell"/>
</dbReference>
<reference evidence="2 3" key="1">
    <citation type="submission" date="2016-10" db="EMBL/GenBank/DDBJ databases">
        <authorList>
            <person name="de Groot N.N."/>
        </authorList>
    </citation>
    <scope>NUCLEOTIDE SEQUENCE [LARGE SCALE GENOMIC DNA]</scope>
    <source>
        <strain evidence="2 3">DSM 14858</strain>
    </source>
</reference>
<dbReference type="NCBIfam" id="TIGR00697">
    <property type="entry name" value="queuosine precursor transporter"/>
    <property type="match status" value="1"/>
</dbReference>
<evidence type="ECO:0000313" key="3">
    <source>
        <dbReference type="Proteomes" id="UP000199283"/>
    </source>
</evidence>
<comment type="subcellular location">
    <subcellularLocation>
        <location evidence="1">Cell inner membrane</location>
        <topology evidence="1">Multi-pass membrane protein</topology>
    </subcellularLocation>
</comment>
<dbReference type="AlphaFoldDB" id="A0A1H7FFV6"/>
<gene>
    <name evidence="2" type="ORF">SAMN04488526_0028</name>
</gene>
<feature type="transmembrane region" description="Helical" evidence="1">
    <location>
        <begin position="15"/>
        <end position="35"/>
    </location>
</feature>
<dbReference type="PANTHER" id="PTHR34300">
    <property type="entry name" value="QUEUOSINE PRECURSOR TRANSPORTER-RELATED"/>
    <property type="match status" value="1"/>
</dbReference>
<dbReference type="Proteomes" id="UP000199283">
    <property type="component" value="Unassembled WGS sequence"/>
</dbReference>
<dbReference type="InterPro" id="IPR003744">
    <property type="entry name" value="YhhQ"/>
</dbReference>
<accession>A0A1H7FFV6</accession>
<keyword evidence="1" id="KW-0812">Transmembrane</keyword>
<keyword evidence="3" id="KW-1185">Reference proteome</keyword>
<keyword evidence="1" id="KW-0813">Transport</keyword>
<evidence type="ECO:0000313" key="2">
    <source>
        <dbReference type="EMBL" id="SEK22165.1"/>
    </source>
</evidence>
<feature type="transmembrane region" description="Helical" evidence="1">
    <location>
        <begin position="41"/>
        <end position="59"/>
    </location>
</feature>
<comment type="similarity">
    <text evidence="1">Belongs to the vitamin uptake transporter (VUT/ECF) (TC 2.A.88) family. Q precursor transporter subfamily.</text>
</comment>
<feature type="transmembrane region" description="Helical" evidence="1">
    <location>
        <begin position="177"/>
        <end position="198"/>
    </location>
</feature>
<dbReference type="Pfam" id="PF02592">
    <property type="entry name" value="Vut_1"/>
    <property type="match status" value="1"/>
</dbReference>
<dbReference type="STRING" id="188906.SAMN04488526_0028"/>
<keyword evidence="1" id="KW-0997">Cell inner membrane</keyword>
<dbReference type="PANTHER" id="PTHR34300:SF1">
    <property type="entry name" value="QUEUOSINE PRECURSOR TRANSPORTER"/>
    <property type="match status" value="1"/>
</dbReference>
<comment type="function">
    <text evidence="1">Involved in the import of queuosine (Q) precursors, required for Q precursor salvage.</text>
</comment>
<protein>
    <recommendedName>
        <fullName evidence="1">Probable queuosine precursor transporter</fullName>
        <shortName evidence="1">Q precursor transporter</shortName>
    </recommendedName>
</protein>
<organism evidence="2 3">
    <name type="scientific">Jannaschia helgolandensis</name>
    <dbReference type="NCBI Taxonomy" id="188906"/>
    <lineage>
        <taxon>Bacteria</taxon>
        <taxon>Pseudomonadati</taxon>
        <taxon>Pseudomonadota</taxon>
        <taxon>Alphaproteobacteria</taxon>
        <taxon>Rhodobacterales</taxon>
        <taxon>Roseobacteraceae</taxon>
        <taxon>Jannaschia</taxon>
    </lineage>
</organism>